<dbReference type="InterPro" id="IPR034077">
    <property type="entry name" value="R3H_FAP1"/>
</dbReference>
<dbReference type="PROSITE" id="PS51061">
    <property type="entry name" value="R3H"/>
    <property type="match status" value="1"/>
</dbReference>
<evidence type="ECO:0000256" key="9">
    <source>
        <dbReference type="ARBA" id="ARBA00023242"/>
    </source>
</evidence>
<evidence type="ECO:0000256" key="1">
    <source>
        <dbReference type="ARBA" id="ARBA00004123"/>
    </source>
</evidence>
<name>A0A8T9BAI1_9HELO</name>
<evidence type="ECO:0000259" key="11">
    <source>
        <dbReference type="PROSITE" id="PS51061"/>
    </source>
</evidence>
<keyword evidence="5" id="KW-0863">Zinc-finger</keyword>
<organism evidence="12 13">
    <name type="scientific">Lachnellula arida</name>
    <dbReference type="NCBI Taxonomy" id="1316785"/>
    <lineage>
        <taxon>Eukaryota</taxon>
        <taxon>Fungi</taxon>
        <taxon>Dikarya</taxon>
        <taxon>Ascomycota</taxon>
        <taxon>Pezizomycotina</taxon>
        <taxon>Leotiomycetes</taxon>
        <taxon>Helotiales</taxon>
        <taxon>Lachnaceae</taxon>
        <taxon>Lachnellula</taxon>
    </lineage>
</organism>
<feature type="compositionally biased region" description="Basic and acidic residues" evidence="10">
    <location>
        <begin position="1013"/>
        <end position="1022"/>
    </location>
</feature>
<evidence type="ECO:0000313" key="13">
    <source>
        <dbReference type="Proteomes" id="UP000469559"/>
    </source>
</evidence>
<keyword evidence="3" id="KW-0479">Metal-binding</keyword>
<feature type="compositionally biased region" description="Pro residues" evidence="10">
    <location>
        <begin position="1"/>
        <end position="10"/>
    </location>
</feature>
<evidence type="ECO:0000256" key="4">
    <source>
        <dbReference type="ARBA" id="ARBA00022737"/>
    </source>
</evidence>
<dbReference type="SMART" id="SM00393">
    <property type="entry name" value="R3H"/>
    <property type="match status" value="1"/>
</dbReference>
<protein>
    <submittedName>
        <fullName evidence="12">Transcriptional repressor NF-X1</fullName>
    </submittedName>
</protein>
<dbReference type="InterPro" id="IPR000967">
    <property type="entry name" value="Znf_NFX1"/>
</dbReference>
<proteinExistence type="inferred from homology"/>
<keyword evidence="8" id="KW-0804">Transcription</keyword>
<dbReference type="CDD" id="cd06006">
    <property type="entry name" value="R3H_unknown_2"/>
    <property type="match status" value="1"/>
</dbReference>
<evidence type="ECO:0000256" key="2">
    <source>
        <dbReference type="ARBA" id="ARBA00007269"/>
    </source>
</evidence>
<feature type="region of interest" description="Disordered" evidence="10">
    <location>
        <begin position="1"/>
        <end position="147"/>
    </location>
</feature>
<dbReference type="AlphaFoldDB" id="A0A8T9BAI1"/>
<dbReference type="GO" id="GO:0000122">
    <property type="term" value="P:negative regulation of transcription by RNA polymerase II"/>
    <property type="evidence" value="ECO:0007669"/>
    <property type="project" value="TreeGrafter"/>
</dbReference>
<comment type="caution">
    <text evidence="12">The sequence shown here is derived from an EMBL/GenBank/DDBJ whole genome shotgun (WGS) entry which is preliminary data.</text>
</comment>
<accession>A0A8T9BAI1</accession>
<dbReference type="SUPFAM" id="SSF82708">
    <property type="entry name" value="R3H domain"/>
    <property type="match status" value="1"/>
</dbReference>
<dbReference type="GO" id="GO:0005634">
    <property type="term" value="C:nucleus"/>
    <property type="evidence" value="ECO:0007669"/>
    <property type="project" value="UniProtKB-SubCell"/>
</dbReference>
<dbReference type="EMBL" id="QGMF01000302">
    <property type="protein sequence ID" value="TVY17000.1"/>
    <property type="molecule type" value="Genomic_DNA"/>
</dbReference>
<dbReference type="GO" id="GO:0000981">
    <property type="term" value="F:DNA-binding transcription factor activity, RNA polymerase II-specific"/>
    <property type="evidence" value="ECO:0007669"/>
    <property type="project" value="TreeGrafter"/>
</dbReference>
<dbReference type="Gene3D" id="3.30.1370.50">
    <property type="entry name" value="R3H-like domain"/>
    <property type="match status" value="1"/>
</dbReference>
<dbReference type="CDD" id="cd06008">
    <property type="entry name" value="NF-X1-zinc-finger"/>
    <property type="match status" value="1"/>
</dbReference>
<evidence type="ECO:0000256" key="7">
    <source>
        <dbReference type="ARBA" id="ARBA00023015"/>
    </source>
</evidence>
<feature type="domain" description="R3H" evidence="11">
    <location>
        <begin position="760"/>
        <end position="823"/>
    </location>
</feature>
<dbReference type="OrthoDB" id="6512771at2759"/>
<dbReference type="InterPro" id="IPR036867">
    <property type="entry name" value="R3H_dom_sf"/>
</dbReference>
<evidence type="ECO:0000256" key="6">
    <source>
        <dbReference type="ARBA" id="ARBA00022833"/>
    </source>
</evidence>
<dbReference type="InterPro" id="IPR034078">
    <property type="entry name" value="NFX1_fam"/>
</dbReference>
<dbReference type="CDD" id="cd16492">
    <property type="entry name" value="RING-CH-C4HC3_NFX1-like"/>
    <property type="match status" value="1"/>
</dbReference>
<evidence type="ECO:0000256" key="3">
    <source>
        <dbReference type="ARBA" id="ARBA00022723"/>
    </source>
</evidence>
<evidence type="ECO:0000313" key="12">
    <source>
        <dbReference type="EMBL" id="TVY17000.1"/>
    </source>
</evidence>
<keyword evidence="7" id="KW-0805">Transcription regulation</keyword>
<dbReference type="Proteomes" id="UP000469559">
    <property type="component" value="Unassembled WGS sequence"/>
</dbReference>
<feature type="region of interest" description="Disordered" evidence="10">
    <location>
        <begin position="1001"/>
        <end position="1022"/>
    </location>
</feature>
<gene>
    <name evidence="12" type="primary">NFX1</name>
    <name evidence="12" type="ORF">LARI1_G003322</name>
</gene>
<dbReference type="GO" id="GO:0008270">
    <property type="term" value="F:zinc ion binding"/>
    <property type="evidence" value="ECO:0007669"/>
    <property type="project" value="UniProtKB-KW"/>
</dbReference>
<dbReference type="FunFam" id="3.30.1370.50:FF:000006">
    <property type="entry name" value="NF-X1 finger transcription factor"/>
    <property type="match status" value="1"/>
</dbReference>
<feature type="compositionally biased region" description="Basic residues" evidence="10">
    <location>
        <begin position="69"/>
        <end position="81"/>
    </location>
</feature>
<feature type="compositionally biased region" description="Basic residues" evidence="10">
    <location>
        <begin position="126"/>
        <end position="139"/>
    </location>
</feature>
<comment type="subcellular location">
    <subcellularLocation>
        <location evidence="1">Nucleus</location>
    </subcellularLocation>
</comment>
<dbReference type="GO" id="GO:0000977">
    <property type="term" value="F:RNA polymerase II transcription regulatory region sequence-specific DNA binding"/>
    <property type="evidence" value="ECO:0007669"/>
    <property type="project" value="TreeGrafter"/>
</dbReference>
<keyword evidence="13" id="KW-1185">Reference proteome</keyword>
<dbReference type="PANTHER" id="PTHR12360:SF12">
    <property type="entry name" value="TRANSCRIPTIONAL REPRESSOR NF-X1"/>
    <property type="match status" value="1"/>
</dbReference>
<evidence type="ECO:0000256" key="8">
    <source>
        <dbReference type="ARBA" id="ARBA00023163"/>
    </source>
</evidence>
<keyword evidence="6" id="KW-0862">Zinc</keyword>
<evidence type="ECO:0000256" key="10">
    <source>
        <dbReference type="SAM" id="MobiDB-lite"/>
    </source>
</evidence>
<reference evidence="12 13" key="1">
    <citation type="submission" date="2018-05" db="EMBL/GenBank/DDBJ databases">
        <title>Whole genome sequencing for identification of molecular markers to develop diagnostic detection tools for the regulated plant pathogen Lachnellula willkommii.</title>
        <authorList>
            <person name="Giroux E."/>
            <person name="Bilodeau G."/>
        </authorList>
    </citation>
    <scope>NUCLEOTIDE SEQUENCE [LARGE SCALE GENOMIC DNA]</scope>
    <source>
        <strain evidence="12 13">CBS 203.66</strain>
    </source>
</reference>
<dbReference type="Pfam" id="PF01424">
    <property type="entry name" value="R3H"/>
    <property type="match status" value="1"/>
</dbReference>
<feature type="compositionally biased region" description="Low complexity" evidence="10">
    <location>
        <begin position="30"/>
        <end position="44"/>
    </location>
</feature>
<dbReference type="InterPro" id="IPR001374">
    <property type="entry name" value="R3H_dom"/>
</dbReference>
<keyword evidence="9" id="KW-0539">Nucleus</keyword>
<dbReference type="SMART" id="SM00438">
    <property type="entry name" value="ZnF_NFX"/>
    <property type="match status" value="2"/>
</dbReference>
<comment type="similarity">
    <text evidence="2">Belongs to the NFX1 family.</text>
</comment>
<keyword evidence="4" id="KW-0677">Repeat</keyword>
<evidence type="ECO:0000256" key="5">
    <source>
        <dbReference type="ARBA" id="ARBA00022771"/>
    </source>
</evidence>
<feature type="compositionally biased region" description="Basic residues" evidence="10">
    <location>
        <begin position="13"/>
        <end position="22"/>
    </location>
</feature>
<sequence>MSAVETPPPTGRNRPRNRRGRGGNRGGATGNATAPNPAPQTANASLILRPASVAPESTPPPTSNSNRGGRGRRGGLGRGGRRGGAQPMVNGQRAFGGQLTSNTPSAEGSLAGDAPVFIPGQPVAPRARKHQAPRPRRMSKSQAPDIASRTHEDITNGQYECAICTSEVWPNSKIWNCKTCWSVLHLACVKRWSKNEVSTHQQRANDNGELPPPRQWRCPGCNLPKDDLPNDYTCWCTKEIEPQWDIVHIPASLFAMLVLVRLVAIWGLLYLASVGRRPRRGDVRIRIMTVDGAVGRSVMMSPLVGNTIVREDVMKACVGAVKKPVACSERDEERQSQLEDDSWTGSFDCGAECKRPYDCGNADHFCEKTCHVQDLESAHCPYSPDVVTHCPCGKTPLSSLLEESRKDCSAPIPHCKEKCENLLQCGHLCQQTCHEGECRPCLQTVQIACRCGRTTSNTICHQGTEEPPSCMRVCRATLNCGRHECGERCCPGEKKASERQASKRKHRGLNAAPRGDENIEAEHICLKSCATKVLVQVVLKLYSKISAVLVVELFFNHHNHVGLDPLNAASTAPADELVAISKSSTNAIKIRNHVPNAHSSSKSPVSVARRLSKTNPVGSLKSAAAFPVAKNSNAESIPAKDPATAPANAKTHLHPVPSLAAARRQFANTPAPTPVMLLTRPCQAKTFITCACQHQKKDIKCLASKTSDGNNGKVLECTDECLKLQRNAKLATALNIDPATHLNDHIPYSQTTLDLFREAPKFAQAQEREFRVFAGDENEKRLRFKPMQASQRAFIHALADDFGLDSESQDPEPHRHVCIFKTPRFVSAPMKTLSQCIKLKAVPVAAPEPSSKGLVSSAEPYNAFLLSNPKFGLTIDELHTDLHPEFATAGFETFDVAFLPSGDIVLKPLPTHFLAAQKLELSLSSAKPSIVKKVKALELAASTTLCAVDSNLNVARREDDNASGGGWSQVAKGAGRKVVAREKEVGHKSSFTVLGIKKKENKKEEVADDWEKEAEKEGWDDA</sequence>
<dbReference type="PANTHER" id="PTHR12360">
    <property type="entry name" value="NUCLEAR TRANSCRIPTION FACTOR, X-BOX BINDING 1 NFX1"/>
    <property type="match status" value="1"/>
</dbReference>